<protein>
    <submittedName>
        <fullName evidence="6">Interleukin 17-like protein</fullName>
    </submittedName>
</protein>
<dbReference type="Pfam" id="PF06083">
    <property type="entry name" value="IL17"/>
    <property type="match status" value="1"/>
</dbReference>
<dbReference type="AlphaFoldDB" id="A0A9Q1HGX6"/>
<evidence type="ECO:0000256" key="1">
    <source>
        <dbReference type="ARBA" id="ARBA00004613"/>
    </source>
</evidence>
<dbReference type="Proteomes" id="UP001152320">
    <property type="component" value="Chromosome 1"/>
</dbReference>
<comment type="subcellular location">
    <subcellularLocation>
        <location evidence="1">Secreted</location>
    </subcellularLocation>
</comment>
<comment type="similarity">
    <text evidence="2">Belongs to the IL-17 family.</text>
</comment>
<reference evidence="6" key="1">
    <citation type="submission" date="2021-10" db="EMBL/GenBank/DDBJ databases">
        <title>Tropical sea cucumber genome reveals ecological adaptation and Cuvierian tubules defense mechanism.</title>
        <authorList>
            <person name="Chen T."/>
        </authorList>
    </citation>
    <scope>NUCLEOTIDE SEQUENCE</scope>
    <source>
        <strain evidence="6">Nanhai2018</strain>
        <tissue evidence="6">Muscle</tissue>
    </source>
</reference>
<name>A0A9Q1HGX6_HOLLE</name>
<dbReference type="InterPro" id="IPR010345">
    <property type="entry name" value="IL-17_fam"/>
</dbReference>
<dbReference type="OrthoDB" id="6038945at2759"/>
<evidence type="ECO:0000256" key="2">
    <source>
        <dbReference type="ARBA" id="ARBA00007236"/>
    </source>
</evidence>
<accession>A0A9Q1HGX6</accession>
<evidence type="ECO:0000256" key="3">
    <source>
        <dbReference type="ARBA" id="ARBA00022525"/>
    </source>
</evidence>
<dbReference type="Gene3D" id="2.10.90.10">
    <property type="entry name" value="Cystine-knot cytokines"/>
    <property type="match status" value="1"/>
</dbReference>
<feature type="signal peptide" evidence="5">
    <location>
        <begin position="1"/>
        <end position="20"/>
    </location>
</feature>
<evidence type="ECO:0000256" key="4">
    <source>
        <dbReference type="ARBA" id="ARBA00022729"/>
    </source>
</evidence>
<comment type="caution">
    <text evidence="6">The sequence shown here is derived from an EMBL/GenBank/DDBJ whole genome shotgun (WGS) entry which is preliminary data.</text>
</comment>
<keyword evidence="7" id="KW-1185">Reference proteome</keyword>
<sequence length="246" mass="27259">MKIAKEMFACVIAIVAHASAYVVDRSSDVLPANHYDVTVSSGEAPTILDLLTRIDERLGSLEEGYENVNVEDESVEQQNNNLNKATKATIIRSARDVGCQEPSEGQLKVQLLQAKFFNGQMTQTHYDDQLADSRATFGSPYSGTCEIRSSSALGNLPLNKRSSCPWIYVEQEDKDRYPKKISYAKCECLNCIKGDGTQSFVNYCKPILEPRYVLKKGQCGANNIYQYDLSEEYVSVGCACSRASTS</sequence>
<keyword evidence="3" id="KW-0964">Secreted</keyword>
<dbReference type="InterPro" id="IPR029034">
    <property type="entry name" value="Cystine-knot_cytokine"/>
</dbReference>
<keyword evidence="4 5" id="KW-0732">Signal</keyword>
<dbReference type="SUPFAM" id="SSF57501">
    <property type="entry name" value="Cystine-knot cytokines"/>
    <property type="match status" value="1"/>
</dbReference>
<evidence type="ECO:0000256" key="5">
    <source>
        <dbReference type="SAM" id="SignalP"/>
    </source>
</evidence>
<feature type="chain" id="PRO_5040288824" evidence="5">
    <location>
        <begin position="21"/>
        <end position="246"/>
    </location>
</feature>
<dbReference type="GO" id="GO:0005576">
    <property type="term" value="C:extracellular region"/>
    <property type="evidence" value="ECO:0007669"/>
    <property type="project" value="UniProtKB-SubCell"/>
</dbReference>
<evidence type="ECO:0000313" key="7">
    <source>
        <dbReference type="Proteomes" id="UP001152320"/>
    </source>
</evidence>
<gene>
    <name evidence="6" type="ORF">HOLleu_02248</name>
</gene>
<evidence type="ECO:0000313" key="6">
    <source>
        <dbReference type="EMBL" id="KAJ8049482.1"/>
    </source>
</evidence>
<dbReference type="GO" id="GO:0005125">
    <property type="term" value="F:cytokine activity"/>
    <property type="evidence" value="ECO:0007669"/>
    <property type="project" value="InterPro"/>
</dbReference>
<proteinExistence type="inferred from homology"/>
<dbReference type="EMBL" id="JAIZAY010000001">
    <property type="protein sequence ID" value="KAJ8049482.1"/>
    <property type="molecule type" value="Genomic_DNA"/>
</dbReference>
<organism evidence="6 7">
    <name type="scientific">Holothuria leucospilota</name>
    <name type="common">Black long sea cucumber</name>
    <name type="synonym">Mertensiothuria leucospilota</name>
    <dbReference type="NCBI Taxonomy" id="206669"/>
    <lineage>
        <taxon>Eukaryota</taxon>
        <taxon>Metazoa</taxon>
        <taxon>Echinodermata</taxon>
        <taxon>Eleutherozoa</taxon>
        <taxon>Echinozoa</taxon>
        <taxon>Holothuroidea</taxon>
        <taxon>Aspidochirotacea</taxon>
        <taxon>Aspidochirotida</taxon>
        <taxon>Holothuriidae</taxon>
        <taxon>Holothuria</taxon>
    </lineage>
</organism>